<protein>
    <recommendedName>
        <fullName evidence="3">Phosphotransferase system enzyme I N-terminal domain-containing protein</fullName>
    </recommendedName>
</protein>
<keyword evidence="2" id="KW-0808">Transferase</keyword>
<proteinExistence type="inferred from homology"/>
<dbReference type="OrthoDB" id="391751at2"/>
<name>A0A2K9BKR0_9MOLU</name>
<feature type="domain" description="Phosphotransferase system enzyme I N-terminal" evidence="3">
    <location>
        <begin position="92"/>
        <end position="180"/>
    </location>
</feature>
<dbReference type="KEGG" id="msyr:CXP39_03395"/>
<evidence type="ECO:0000259" key="3">
    <source>
        <dbReference type="Pfam" id="PF05524"/>
    </source>
</evidence>
<evidence type="ECO:0000256" key="1">
    <source>
        <dbReference type="ARBA" id="ARBA00007837"/>
    </source>
</evidence>
<dbReference type="InterPro" id="IPR036618">
    <property type="entry name" value="PtsI_HPr-bd_sf"/>
</dbReference>
<evidence type="ECO:0000313" key="4">
    <source>
        <dbReference type="EMBL" id="AUF83811.1"/>
    </source>
</evidence>
<dbReference type="RefSeq" id="WP_027048200.1">
    <property type="nucleotide sequence ID" value="NZ_CP025257.1"/>
</dbReference>
<accession>A0A2K9BKR0</accession>
<reference evidence="4 5" key="1">
    <citation type="submission" date="2017-12" db="EMBL/GenBank/DDBJ databases">
        <title>Mesoplasma syrphidae YJS, Complete Genome.</title>
        <authorList>
            <person name="Knight T.F."/>
            <person name="Citino T."/>
            <person name="Rubinstein R."/>
            <person name="Neuschaefer Z."/>
        </authorList>
    </citation>
    <scope>NUCLEOTIDE SEQUENCE [LARGE SCALE GENOMIC DNA]</scope>
    <source>
        <strain evidence="4 5">YJS</strain>
    </source>
</reference>
<comment type="similarity">
    <text evidence="1">Belongs to the PEP-utilizing enzyme family.</text>
</comment>
<dbReference type="EMBL" id="CP025257">
    <property type="protein sequence ID" value="AUF83811.1"/>
    <property type="molecule type" value="Genomic_DNA"/>
</dbReference>
<dbReference type="Pfam" id="PF05524">
    <property type="entry name" value="PEP-utilisers_N"/>
    <property type="match status" value="1"/>
</dbReference>
<organism evidence="4 5">
    <name type="scientific">Mesoplasma syrphidae</name>
    <dbReference type="NCBI Taxonomy" id="225999"/>
    <lineage>
        <taxon>Bacteria</taxon>
        <taxon>Bacillati</taxon>
        <taxon>Mycoplasmatota</taxon>
        <taxon>Mollicutes</taxon>
        <taxon>Entomoplasmatales</taxon>
        <taxon>Entomoplasmataceae</taxon>
        <taxon>Mesoplasma</taxon>
    </lineage>
</organism>
<keyword evidence="5" id="KW-1185">Reference proteome</keyword>
<dbReference type="SUPFAM" id="SSF47831">
    <property type="entry name" value="Enzyme I of the PEP:sugar phosphotransferase system HPr-binding (sub)domain"/>
    <property type="match status" value="1"/>
</dbReference>
<evidence type="ECO:0000256" key="2">
    <source>
        <dbReference type="ARBA" id="ARBA00022679"/>
    </source>
</evidence>
<dbReference type="Gene3D" id="1.10.274.10">
    <property type="entry name" value="PtsI, HPr-binding domain"/>
    <property type="match status" value="1"/>
</dbReference>
<dbReference type="Proteomes" id="UP000233419">
    <property type="component" value="Chromosome"/>
</dbReference>
<sequence length="281" mass="32138">MFENPYLDRLKQYLTNVDFKIVAELEKIANGENNSPSSLNKLEKAKKNILKRIAEAQESSSFSVKQEIANFEEKLGISFEEITLVEGTNKKVAIPQNKISEADLSNEIYNLSQSINAVKNQIKTSKEFEKDADEAIAVLRVLENQTLINEIKNVINSKRYNAMFSVFMIYNKFYNSYKVMRSEESTKTASNIKYTMNLILSDLETRGYKTESVYDGPLAIYAPTLSIKDRGLILNDQVKGFVVRTKPTQEVQILASINDKFIIMTTKTFVDFKSENWSKQN</sequence>
<evidence type="ECO:0000313" key="5">
    <source>
        <dbReference type="Proteomes" id="UP000233419"/>
    </source>
</evidence>
<dbReference type="Gene3D" id="3.50.30.10">
    <property type="entry name" value="Phosphohistidine domain"/>
    <property type="match status" value="1"/>
</dbReference>
<dbReference type="GO" id="GO:0016740">
    <property type="term" value="F:transferase activity"/>
    <property type="evidence" value="ECO:0007669"/>
    <property type="project" value="UniProtKB-KW"/>
</dbReference>
<gene>
    <name evidence="4" type="ORF">CXP39_03395</name>
</gene>
<dbReference type="AlphaFoldDB" id="A0A2K9BKR0"/>
<dbReference type="GO" id="GO:0009401">
    <property type="term" value="P:phosphoenolpyruvate-dependent sugar phosphotransferase system"/>
    <property type="evidence" value="ECO:0007669"/>
    <property type="project" value="InterPro"/>
</dbReference>
<dbReference type="InterPro" id="IPR008731">
    <property type="entry name" value="PTS_EIN"/>
</dbReference>